<feature type="compositionally biased region" description="Low complexity" evidence="1">
    <location>
        <begin position="123"/>
        <end position="138"/>
    </location>
</feature>
<keyword evidence="4" id="KW-1185">Reference proteome</keyword>
<evidence type="ECO:0000256" key="1">
    <source>
        <dbReference type="SAM" id="MobiDB-lite"/>
    </source>
</evidence>
<reference evidence="3 4" key="2">
    <citation type="submission" date="2018-06" db="EMBL/GenBank/DDBJ databases">
        <title>Sequencing of bacterial isolates from soil warming experiment in Harvard Forest, Massachusetts, USA.</title>
        <authorList>
            <person name="Deangelis K.PhD."/>
        </authorList>
    </citation>
    <scope>NUCLEOTIDE SEQUENCE [LARGE SCALE GENOMIC DNA]</scope>
    <source>
        <strain evidence="3 4">GAS496</strain>
    </source>
</reference>
<evidence type="ECO:0000256" key="2">
    <source>
        <dbReference type="SAM" id="SignalP"/>
    </source>
</evidence>
<dbReference type="AlphaFoldDB" id="A0A318HJ10"/>
<feature type="region of interest" description="Disordered" evidence="1">
    <location>
        <begin position="35"/>
        <end position="144"/>
    </location>
</feature>
<dbReference type="Proteomes" id="UP000247781">
    <property type="component" value="Unassembled WGS sequence"/>
</dbReference>
<comment type="caution">
    <text evidence="3">The sequence shown here is derived from an EMBL/GenBank/DDBJ whole genome shotgun (WGS) entry which is preliminary data.</text>
</comment>
<dbReference type="RefSeq" id="WP_110315937.1">
    <property type="nucleotide sequence ID" value="NZ_QJJU01000005.1"/>
</dbReference>
<keyword evidence="2" id="KW-0732">Signal</keyword>
<dbReference type="EMBL" id="QJJU01000005">
    <property type="protein sequence ID" value="PXX09835.1"/>
    <property type="molecule type" value="Genomic_DNA"/>
</dbReference>
<proteinExistence type="predicted"/>
<reference evidence="4" key="1">
    <citation type="submission" date="2018-05" db="EMBL/GenBank/DDBJ databases">
        <authorList>
            <person name="Deangelis K."/>
            <person name="Huntemann M."/>
            <person name="Clum A."/>
            <person name="Pillay M."/>
            <person name="Palaniappan K."/>
            <person name="Varghese N."/>
            <person name="Mikhailova N."/>
            <person name="Stamatis D."/>
            <person name="Reddy T."/>
            <person name="Daum C."/>
            <person name="Shapiro N."/>
            <person name="Ivanova N."/>
            <person name="Kyrpides N."/>
            <person name="Woyke T."/>
        </authorList>
    </citation>
    <scope>NUCLEOTIDE SEQUENCE [LARGE SCALE GENOMIC DNA]</scope>
    <source>
        <strain evidence="4">GAS496</strain>
    </source>
</reference>
<feature type="compositionally biased region" description="Low complexity" evidence="1">
    <location>
        <begin position="101"/>
        <end position="116"/>
    </location>
</feature>
<evidence type="ECO:0000313" key="4">
    <source>
        <dbReference type="Proteomes" id="UP000247781"/>
    </source>
</evidence>
<evidence type="ECO:0000313" key="3">
    <source>
        <dbReference type="EMBL" id="PXX09835.1"/>
    </source>
</evidence>
<feature type="chain" id="PRO_5016405119" evidence="2">
    <location>
        <begin position="29"/>
        <end position="144"/>
    </location>
</feature>
<dbReference type="OrthoDB" id="4764623at2"/>
<protein>
    <submittedName>
        <fullName evidence="3">Uncharacterized protein</fullName>
    </submittedName>
</protein>
<gene>
    <name evidence="3" type="ORF">C8E89_105189</name>
</gene>
<accession>A0A318HJ10</accession>
<name>A0A318HJ10_9MYCO</name>
<sequence>MNTFRTWIAAAFLFAGSLGLFPVGTANADCTTAGDFGAAAGCAPSDNSSGSGKAESWPPTSVDWPPQLDSDSEKDSGGKGGGDAKPTPIVMPSGPKPPPAATSSGSDSTSTSTSPTPIVPVGAAPLATNPSTSATPTPIVTPHG</sequence>
<organism evidence="3 4">
    <name type="scientific">Mycolicibacterium moriokaense</name>
    <dbReference type="NCBI Taxonomy" id="39691"/>
    <lineage>
        <taxon>Bacteria</taxon>
        <taxon>Bacillati</taxon>
        <taxon>Actinomycetota</taxon>
        <taxon>Actinomycetes</taxon>
        <taxon>Mycobacteriales</taxon>
        <taxon>Mycobacteriaceae</taxon>
        <taxon>Mycolicibacterium</taxon>
    </lineage>
</organism>
<feature type="signal peptide" evidence="2">
    <location>
        <begin position="1"/>
        <end position="28"/>
    </location>
</feature>